<keyword evidence="2" id="KW-1185">Reference proteome</keyword>
<protein>
    <submittedName>
        <fullName evidence="1">Uncharacterized protein</fullName>
    </submittedName>
</protein>
<name>A0AAN7VEZ2_9COLE</name>
<evidence type="ECO:0000313" key="1">
    <source>
        <dbReference type="EMBL" id="KAK5644043.1"/>
    </source>
</evidence>
<accession>A0AAN7VEZ2</accession>
<organism evidence="1 2">
    <name type="scientific">Pyrocoelia pectoralis</name>
    <dbReference type="NCBI Taxonomy" id="417401"/>
    <lineage>
        <taxon>Eukaryota</taxon>
        <taxon>Metazoa</taxon>
        <taxon>Ecdysozoa</taxon>
        <taxon>Arthropoda</taxon>
        <taxon>Hexapoda</taxon>
        <taxon>Insecta</taxon>
        <taxon>Pterygota</taxon>
        <taxon>Neoptera</taxon>
        <taxon>Endopterygota</taxon>
        <taxon>Coleoptera</taxon>
        <taxon>Polyphaga</taxon>
        <taxon>Elateriformia</taxon>
        <taxon>Elateroidea</taxon>
        <taxon>Lampyridae</taxon>
        <taxon>Lampyrinae</taxon>
        <taxon>Pyrocoelia</taxon>
    </lineage>
</organism>
<reference evidence="1 2" key="1">
    <citation type="journal article" date="2024" name="Insects">
        <title>An Improved Chromosome-Level Genome Assembly of the Firefly Pyrocoelia pectoralis.</title>
        <authorList>
            <person name="Fu X."/>
            <person name="Meyer-Rochow V.B."/>
            <person name="Ballantyne L."/>
            <person name="Zhu X."/>
        </authorList>
    </citation>
    <scope>NUCLEOTIDE SEQUENCE [LARGE SCALE GENOMIC DNA]</scope>
    <source>
        <strain evidence="1">XCY_ONT2</strain>
    </source>
</reference>
<dbReference type="EMBL" id="JAVRBK010000005">
    <property type="protein sequence ID" value="KAK5644043.1"/>
    <property type="molecule type" value="Genomic_DNA"/>
</dbReference>
<proteinExistence type="predicted"/>
<gene>
    <name evidence="1" type="ORF">RI129_007888</name>
</gene>
<comment type="caution">
    <text evidence="1">The sequence shown here is derived from an EMBL/GenBank/DDBJ whole genome shotgun (WGS) entry which is preliminary data.</text>
</comment>
<evidence type="ECO:0000313" key="2">
    <source>
        <dbReference type="Proteomes" id="UP001329430"/>
    </source>
</evidence>
<sequence>MKTVQLNIDEQVRASQNKTAHGEEQCVSAHTNLLAQFDSDYLKSCDQSVDLGAISWKLSLIHAQIWMCKFATDPTLCYDDFGKQIDLEIENGEEVCNKAPMAASECFDAKYDEALEIISKADMEFAHCNV</sequence>
<dbReference type="Proteomes" id="UP001329430">
    <property type="component" value="Chromosome 5"/>
</dbReference>
<dbReference type="AlphaFoldDB" id="A0AAN7VEZ2"/>